<protein>
    <submittedName>
        <fullName evidence="1">Uncharacterized protein</fullName>
    </submittedName>
</protein>
<proteinExistence type="predicted"/>
<name>W1X6U0_9ZZZZ</name>
<comment type="caution">
    <text evidence="1">The sequence shown here is derived from an EMBL/GenBank/DDBJ whole genome shotgun (WGS) entry which is preliminary data.</text>
</comment>
<gene>
    <name evidence="1" type="ORF">Q604_UNBC17625G0001</name>
</gene>
<dbReference type="EMBL" id="AZMM01017625">
    <property type="protein sequence ID" value="ETJ25866.1"/>
    <property type="molecule type" value="Genomic_DNA"/>
</dbReference>
<feature type="non-terminal residue" evidence="1">
    <location>
        <position position="1"/>
    </location>
</feature>
<organism evidence="1">
    <name type="scientific">human gut metagenome</name>
    <dbReference type="NCBI Taxonomy" id="408170"/>
    <lineage>
        <taxon>unclassified sequences</taxon>
        <taxon>metagenomes</taxon>
        <taxon>organismal metagenomes</taxon>
    </lineage>
</organism>
<dbReference type="AlphaFoldDB" id="W1X6U0"/>
<sequence length="25" mass="3139">YLNTIKRIMLILFFYLRQREHAGNQ</sequence>
<reference evidence="1" key="1">
    <citation type="submission" date="2013-12" db="EMBL/GenBank/DDBJ databases">
        <title>A Varibaculum cambriense genome reconstructed from a premature infant gut community with otherwise low bacterial novelty that shifts toward anaerobic metabolism during the third week of life.</title>
        <authorList>
            <person name="Brown C.T."/>
            <person name="Sharon I."/>
            <person name="Thomas B.C."/>
            <person name="Castelle C.J."/>
            <person name="Morowitz M.J."/>
            <person name="Banfield J.F."/>
        </authorList>
    </citation>
    <scope>NUCLEOTIDE SEQUENCE</scope>
</reference>
<accession>W1X6U0</accession>
<evidence type="ECO:0000313" key="1">
    <source>
        <dbReference type="EMBL" id="ETJ25866.1"/>
    </source>
</evidence>